<proteinExistence type="inferred from homology"/>
<evidence type="ECO:0000256" key="10">
    <source>
        <dbReference type="SAM" id="MobiDB-lite"/>
    </source>
</evidence>
<organism evidence="11 12">
    <name type="scientific">Nocardioides endophyticus</name>
    <dbReference type="NCBI Taxonomy" id="1353775"/>
    <lineage>
        <taxon>Bacteria</taxon>
        <taxon>Bacillati</taxon>
        <taxon>Actinomycetota</taxon>
        <taxon>Actinomycetes</taxon>
        <taxon>Propionibacteriales</taxon>
        <taxon>Nocardioidaceae</taxon>
        <taxon>Nocardioides</taxon>
    </lineage>
</organism>
<keyword evidence="1" id="KW-0732">Signal</keyword>
<evidence type="ECO:0000256" key="8">
    <source>
        <dbReference type="PROSITE-ProRule" id="PRU10057"/>
    </source>
</evidence>
<keyword evidence="4" id="KW-1015">Disulfide bond</keyword>
<dbReference type="PIRSF" id="PIRSF001100">
    <property type="entry name" value="Beta_cellobiohydrolase"/>
    <property type="match status" value="1"/>
</dbReference>
<evidence type="ECO:0000313" key="12">
    <source>
        <dbReference type="Proteomes" id="UP001499882"/>
    </source>
</evidence>
<evidence type="ECO:0000256" key="7">
    <source>
        <dbReference type="ARBA" id="ARBA00023326"/>
    </source>
</evidence>
<evidence type="ECO:0000256" key="1">
    <source>
        <dbReference type="ARBA" id="ARBA00022729"/>
    </source>
</evidence>
<dbReference type="PRINTS" id="PR00733">
    <property type="entry name" value="GLHYDRLASE6"/>
</dbReference>
<comment type="similarity">
    <text evidence="9">Belongs to the glycosyl hydrolase family 6.</text>
</comment>
<dbReference type="EMBL" id="BAABKN010000023">
    <property type="protein sequence ID" value="GAA4748758.1"/>
    <property type="molecule type" value="Genomic_DNA"/>
</dbReference>
<comment type="caution">
    <text evidence="11">The sequence shown here is derived from an EMBL/GenBank/DDBJ whole genome shotgun (WGS) entry which is preliminary data.</text>
</comment>
<dbReference type="RefSeq" id="WP_345528428.1">
    <property type="nucleotide sequence ID" value="NZ_BAABKN010000023.1"/>
</dbReference>
<feature type="active site" description="Proton donor" evidence="8">
    <location>
        <position position="147"/>
    </location>
</feature>
<dbReference type="EC" id="3.2.1.-" evidence="9"/>
<dbReference type="SUPFAM" id="SSF51989">
    <property type="entry name" value="Glycosyl hydrolases family 6, cellulases"/>
    <property type="match status" value="1"/>
</dbReference>
<evidence type="ECO:0000256" key="9">
    <source>
        <dbReference type="RuleBase" id="RU361186"/>
    </source>
</evidence>
<name>A0ABP8Z7I6_9ACTN</name>
<feature type="region of interest" description="Disordered" evidence="10">
    <location>
        <begin position="294"/>
        <end position="325"/>
    </location>
</feature>
<evidence type="ECO:0000313" key="11">
    <source>
        <dbReference type="EMBL" id="GAA4748758.1"/>
    </source>
</evidence>
<keyword evidence="6 9" id="KW-0326">Glycosidase</keyword>
<accession>A0ABP8Z7I6</accession>
<dbReference type="PROSITE" id="PS00656">
    <property type="entry name" value="GLYCOSYL_HYDROL_F6_2"/>
    <property type="match status" value="1"/>
</dbReference>
<dbReference type="Pfam" id="PF01341">
    <property type="entry name" value="Glyco_hydro_6"/>
    <property type="match status" value="1"/>
</dbReference>
<evidence type="ECO:0000256" key="4">
    <source>
        <dbReference type="ARBA" id="ARBA00023157"/>
    </source>
</evidence>
<keyword evidence="7 9" id="KW-0624">Polysaccharide degradation</keyword>
<dbReference type="PANTHER" id="PTHR34876">
    <property type="match status" value="1"/>
</dbReference>
<keyword evidence="12" id="KW-1185">Reference proteome</keyword>
<protein>
    <recommendedName>
        <fullName evidence="9">Glucanase</fullName>
        <ecNumber evidence="9">3.2.1.-</ecNumber>
    </recommendedName>
</protein>
<dbReference type="Proteomes" id="UP001499882">
    <property type="component" value="Unassembled WGS sequence"/>
</dbReference>
<evidence type="ECO:0000256" key="2">
    <source>
        <dbReference type="ARBA" id="ARBA00022801"/>
    </source>
</evidence>
<evidence type="ECO:0000256" key="5">
    <source>
        <dbReference type="ARBA" id="ARBA00023277"/>
    </source>
</evidence>
<dbReference type="InterPro" id="IPR036434">
    <property type="entry name" value="Beta_cellobiohydrolase_sf"/>
</dbReference>
<dbReference type="Gene3D" id="3.20.20.40">
    <property type="entry name" value="1, 4-beta cellobiohydrolase"/>
    <property type="match status" value="1"/>
</dbReference>
<keyword evidence="3 9" id="KW-0136">Cellulose degradation</keyword>
<evidence type="ECO:0000256" key="6">
    <source>
        <dbReference type="ARBA" id="ARBA00023295"/>
    </source>
</evidence>
<evidence type="ECO:0000256" key="3">
    <source>
        <dbReference type="ARBA" id="ARBA00023001"/>
    </source>
</evidence>
<sequence>MLPRSRLPRAVALLAVLGLTMLGLTAPVEAKPAKDPRRTQGLFVDPLMPAYQQGGTYRAEIGKRPQALWLSSDYYSRGQVTGVVKNYTARAKRAKKTPMLVVYSIPDRDCGGASQGGLPGAAAYKSWVRAVANGLRGSKSLLVLEPDAIPFYGNAGCQNASGRLGLIRYAAKVLSRTGTWVYLDAGHSNWTPYDGRAALLKRAGIQFARGFSTNVSNFRPLADEKTYASTLLRDLRGLGVKGARYVVDTSRSGAVPSSDGNDVCNPPWARVGAKPRLAFKGAFDGTLWVKHPGESDGDYDPNRDCHGGPPSGQWSNALADGLLNR</sequence>
<keyword evidence="5 9" id="KW-0119">Carbohydrate metabolism</keyword>
<dbReference type="PANTHER" id="PTHR34876:SF4">
    <property type="entry name" value="1,4-BETA-D-GLUCAN CELLOBIOHYDROLASE C-RELATED"/>
    <property type="match status" value="1"/>
</dbReference>
<dbReference type="InterPro" id="IPR001524">
    <property type="entry name" value="Glyco_hydro_6_CS"/>
</dbReference>
<reference evidence="12" key="1">
    <citation type="journal article" date="2019" name="Int. J. Syst. Evol. Microbiol.">
        <title>The Global Catalogue of Microorganisms (GCM) 10K type strain sequencing project: providing services to taxonomists for standard genome sequencing and annotation.</title>
        <authorList>
            <consortium name="The Broad Institute Genomics Platform"/>
            <consortium name="The Broad Institute Genome Sequencing Center for Infectious Disease"/>
            <person name="Wu L."/>
            <person name="Ma J."/>
        </authorList>
    </citation>
    <scope>NUCLEOTIDE SEQUENCE [LARGE SCALE GENOMIC DNA]</scope>
    <source>
        <strain evidence="12">JCM 18532</strain>
    </source>
</reference>
<gene>
    <name evidence="11" type="ORF">GCM10023350_37160</name>
</gene>
<keyword evidence="2 9" id="KW-0378">Hydrolase</keyword>
<dbReference type="InterPro" id="IPR016288">
    <property type="entry name" value="Beta_cellobiohydrolase"/>
</dbReference>